<dbReference type="Proteomes" id="UP001265550">
    <property type="component" value="Unassembled WGS sequence"/>
</dbReference>
<reference evidence="3 4" key="1">
    <citation type="submission" date="2023-07" db="EMBL/GenBank/DDBJ databases">
        <title>Sorghum-associated microbial communities from plants grown in Nebraska, USA.</title>
        <authorList>
            <person name="Schachtman D."/>
        </authorList>
    </citation>
    <scope>NUCLEOTIDE SEQUENCE [LARGE SCALE GENOMIC DNA]</scope>
    <source>
        <strain evidence="3 4">BE240</strain>
    </source>
</reference>
<dbReference type="PROSITE" id="PS00383">
    <property type="entry name" value="TYR_PHOSPHATASE_1"/>
    <property type="match status" value="1"/>
</dbReference>
<keyword evidence="4" id="KW-1185">Reference proteome</keyword>
<keyword evidence="3" id="KW-0378">Hydrolase</keyword>
<gene>
    <name evidence="3" type="ORF">J2X09_001912</name>
</gene>
<evidence type="ECO:0000256" key="2">
    <source>
        <dbReference type="SAM" id="MobiDB-lite"/>
    </source>
</evidence>
<evidence type="ECO:0000313" key="3">
    <source>
        <dbReference type="EMBL" id="MDR7094174.1"/>
    </source>
</evidence>
<name>A0ABU1V9M8_9BURK</name>
<dbReference type="InterPro" id="IPR016130">
    <property type="entry name" value="Tyr_Pase_AS"/>
</dbReference>
<sequence>MQQADNVGMSTTPTPSPAGHAAAEPVRLLRSASNFRDLGGHAGMDSRRVRLGRVYRSDHLAALTPDDLRTLQGMGITHRIDFRGTAERSALASEVAGITTLALTIEPTVVHRVQALLEQGREPTEAETVELMCQTYRGFARDSAPVYARFFRHLLEHPTPLVFHCTAGKDRTGFAAALLLGALGVARDDIVEDYLLTNRLYVRSPLVEARGPAHVMDILWSVQPAFLEAAFTAIEQDFGGLTSYLQGPMGLGPRELTQLRDSLLET</sequence>
<evidence type="ECO:0000313" key="4">
    <source>
        <dbReference type="Proteomes" id="UP001265550"/>
    </source>
</evidence>
<dbReference type="EC" id="3.1.3.48" evidence="3"/>
<evidence type="ECO:0000256" key="1">
    <source>
        <dbReference type="ARBA" id="ARBA00009580"/>
    </source>
</evidence>
<dbReference type="PANTHER" id="PTHR31126">
    <property type="entry name" value="TYROSINE-PROTEIN PHOSPHATASE"/>
    <property type="match status" value="1"/>
</dbReference>
<dbReference type="InterPro" id="IPR026893">
    <property type="entry name" value="Tyr/Ser_Pase_IphP-type"/>
</dbReference>
<organism evidence="3 4">
    <name type="scientific">Hydrogenophaga laconesensis</name>
    <dbReference type="NCBI Taxonomy" id="1805971"/>
    <lineage>
        <taxon>Bacteria</taxon>
        <taxon>Pseudomonadati</taxon>
        <taxon>Pseudomonadota</taxon>
        <taxon>Betaproteobacteria</taxon>
        <taxon>Burkholderiales</taxon>
        <taxon>Comamonadaceae</taxon>
        <taxon>Hydrogenophaga</taxon>
    </lineage>
</organism>
<proteinExistence type="inferred from homology"/>
<comment type="caution">
    <text evidence="3">The sequence shown here is derived from an EMBL/GenBank/DDBJ whole genome shotgun (WGS) entry which is preliminary data.</text>
</comment>
<dbReference type="EMBL" id="JAVDWE010000004">
    <property type="protein sequence ID" value="MDR7094174.1"/>
    <property type="molecule type" value="Genomic_DNA"/>
</dbReference>
<accession>A0ABU1V9M8</accession>
<comment type="similarity">
    <text evidence="1">Belongs to the protein-tyrosine phosphatase family.</text>
</comment>
<feature type="region of interest" description="Disordered" evidence="2">
    <location>
        <begin position="1"/>
        <end position="22"/>
    </location>
</feature>
<dbReference type="SUPFAM" id="SSF52799">
    <property type="entry name" value="(Phosphotyrosine protein) phosphatases II"/>
    <property type="match status" value="1"/>
</dbReference>
<protein>
    <submittedName>
        <fullName evidence="3">Protein-tyrosine phosphatase</fullName>
        <ecNumber evidence="3">3.1.3.48</ecNumber>
    </submittedName>
</protein>
<dbReference type="PANTHER" id="PTHR31126:SF1">
    <property type="entry name" value="TYROSINE SPECIFIC PROTEIN PHOSPHATASES DOMAIN-CONTAINING PROTEIN"/>
    <property type="match status" value="1"/>
</dbReference>
<dbReference type="Pfam" id="PF13350">
    <property type="entry name" value="Y_phosphatase3"/>
    <property type="match status" value="1"/>
</dbReference>
<dbReference type="GO" id="GO:0004725">
    <property type="term" value="F:protein tyrosine phosphatase activity"/>
    <property type="evidence" value="ECO:0007669"/>
    <property type="project" value="UniProtKB-EC"/>
</dbReference>
<dbReference type="InterPro" id="IPR029021">
    <property type="entry name" value="Prot-tyrosine_phosphatase-like"/>
</dbReference>
<feature type="compositionally biased region" description="Polar residues" evidence="2">
    <location>
        <begin position="1"/>
        <end position="13"/>
    </location>
</feature>
<dbReference type="Gene3D" id="3.90.190.10">
    <property type="entry name" value="Protein tyrosine phosphatase superfamily"/>
    <property type="match status" value="1"/>
</dbReference>